<name>A0A395M844_9HYPO</name>
<protein>
    <submittedName>
        <fullName evidence="1">Uncharacterized protein</fullName>
    </submittedName>
</protein>
<comment type="caution">
    <text evidence="1">The sequence shown here is derived from an EMBL/GenBank/DDBJ whole genome shotgun (WGS) entry which is preliminary data.</text>
</comment>
<organism evidence="1 2">
    <name type="scientific">Fusarium flagelliforme</name>
    <dbReference type="NCBI Taxonomy" id="2675880"/>
    <lineage>
        <taxon>Eukaryota</taxon>
        <taxon>Fungi</taxon>
        <taxon>Dikarya</taxon>
        <taxon>Ascomycota</taxon>
        <taxon>Pezizomycotina</taxon>
        <taxon>Sordariomycetes</taxon>
        <taxon>Hypocreomycetidae</taxon>
        <taxon>Hypocreales</taxon>
        <taxon>Nectriaceae</taxon>
        <taxon>Fusarium</taxon>
        <taxon>Fusarium incarnatum-equiseti species complex</taxon>
    </lineage>
</organism>
<accession>A0A395M844</accession>
<sequence>MHILLLSTSHQNGSLIVQSALSRNYTVTMLLPRGSYIPNGANVTLVTGSPTCQHHVEAALQTPKFPEAIIVAFDDASIWESAARALVNAIRAVHLRARTECKAPCSSMSLPLRLVFTHSSVKQMRQDDFNRVDTIVQESALPFVLVQCQPRQDSTSSIRASPCDGRGLAWMAAVKRANMAKIPSLTETSLSLEVTISEAQ</sequence>
<evidence type="ECO:0000313" key="2">
    <source>
        <dbReference type="Proteomes" id="UP000265631"/>
    </source>
</evidence>
<dbReference type="STRING" id="2594813.A0A395M844"/>
<dbReference type="AlphaFoldDB" id="A0A395M844"/>
<dbReference type="EMBL" id="PXXK01000464">
    <property type="protein sequence ID" value="RFN44077.1"/>
    <property type="molecule type" value="Genomic_DNA"/>
</dbReference>
<proteinExistence type="predicted"/>
<reference evidence="1 2" key="1">
    <citation type="journal article" date="2018" name="PLoS Pathog.">
        <title>Evolution of structural diversity of trichothecenes, a family of toxins produced by plant pathogenic and entomopathogenic fungi.</title>
        <authorList>
            <person name="Proctor R.H."/>
            <person name="McCormick S.P."/>
            <person name="Kim H.S."/>
            <person name="Cardoza R.E."/>
            <person name="Stanley A.M."/>
            <person name="Lindo L."/>
            <person name="Kelly A."/>
            <person name="Brown D.W."/>
            <person name="Lee T."/>
            <person name="Vaughan M.M."/>
            <person name="Alexander N.J."/>
            <person name="Busman M."/>
            <person name="Gutierrez S."/>
        </authorList>
    </citation>
    <scope>NUCLEOTIDE SEQUENCE [LARGE SCALE GENOMIC DNA]</scope>
    <source>
        <strain evidence="1 2">NRRL 13405</strain>
    </source>
</reference>
<keyword evidence="2" id="KW-1185">Reference proteome</keyword>
<gene>
    <name evidence="1" type="ORF">FIE12Z_11687</name>
</gene>
<dbReference type="Gene3D" id="3.40.50.720">
    <property type="entry name" value="NAD(P)-binding Rossmann-like Domain"/>
    <property type="match status" value="1"/>
</dbReference>
<dbReference type="Proteomes" id="UP000265631">
    <property type="component" value="Unassembled WGS sequence"/>
</dbReference>
<evidence type="ECO:0000313" key="1">
    <source>
        <dbReference type="EMBL" id="RFN44077.1"/>
    </source>
</evidence>